<feature type="compositionally biased region" description="Polar residues" evidence="1">
    <location>
        <begin position="22"/>
        <end position="32"/>
    </location>
</feature>
<feature type="region of interest" description="Disordered" evidence="1">
    <location>
        <begin position="1"/>
        <end position="32"/>
    </location>
</feature>
<reference evidence="2 3" key="1">
    <citation type="submission" date="2024-01" db="EMBL/GenBank/DDBJ databases">
        <title>The genomes of 5 underutilized Papilionoideae crops provide insights into root nodulation and disease resistanc.</title>
        <authorList>
            <person name="Jiang F."/>
        </authorList>
    </citation>
    <scope>NUCLEOTIDE SEQUENCE [LARGE SCALE GENOMIC DNA]</scope>
    <source>
        <strain evidence="2">DUOXIRENSHENG_FW03</strain>
        <tissue evidence="2">Leaves</tissue>
    </source>
</reference>
<feature type="compositionally biased region" description="Basic and acidic residues" evidence="1">
    <location>
        <begin position="9"/>
        <end position="20"/>
    </location>
</feature>
<evidence type="ECO:0000313" key="2">
    <source>
        <dbReference type="EMBL" id="KAK7407263.1"/>
    </source>
</evidence>
<dbReference type="AlphaFoldDB" id="A0AAN9SVU7"/>
<evidence type="ECO:0000313" key="3">
    <source>
        <dbReference type="Proteomes" id="UP001386955"/>
    </source>
</evidence>
<proteinExistence type="predicted"/>
<organism evidence="2 3">
    <name type="scientific">Psophocarpus tetragonolobus</name>
    <name type="common">Winged bean</name>
    <name type="synonym">Dolichos tetragonolobus</name>
    <dbReference type="NCBI Taxonomy" id="3891"/>
    <lineage>
        <taxon>Eukaryota</taxon>
        <taxon>Viridiplantae</taxon>
        <taxon>Streptophyta</taxon>
        <taxon>Embryophyta</taxon>
        <taxon>Tracheophyta</taxon>
        <taxon>Spermatophyta</taxon>
        <taxon>Magnoliopsida</taxon>
        <taxon>eudicotyledons</taxon>
        <taxon>Gunneridae</taxon>
        <taxon>Pentapetalae</taxon>
        <taxon>rosids</taxon>
        <taxon>fabids</taxon>
        <taxon>Fabales</taxon>
        <taxon>Fabaceae</taxon>
        <taxon>Papilionoideae</taxon>
        <taxon>50 kb inversion clade</taxon>
        <taxon>NPAAA clade</taxon>
        <taxon>indigoferoid/millettioid clade</taxon>
        <taxon>Phaseoleae</taxon>
        <taxon>Psophocarpus</taxon>
    </lineage>
</organism>
<name>A0AAN9SVU7_PSOTE</name>
<dbReference type="Proteomes" id="UP001386955">
    <property type="component" value="Unassembled WGS sequence"/>
</dbReference>
<keyword evidence="3" id="KW-1185">Reference proteome</keyword>
<sequence>MHRFTSLSQEREKRKAEKGKSVTWSSSKGNPYPFNSSAANDPWYKILAVRNLVLLHSHQTPFLSLSSSPKFVANATQRNAVSSISKRRVSYSLRDHSRRRAILRYKKKRH</sequence>
<gene>
    <name evidence="2" type="ORF">VNO78_09021</name>
</gene>
<accession>A0AAN9SVU7</accession>
<protein>
    <submittedName>
        <fullName evidence="2">Uncharacterized protein</fullName>
    </submittedName>
</protein>
<comment type="caution">
    <text evidence="2">The sequence shown here is derived from an EMBL/GenBank/DDBJ whole genome shotgun (WGS) entry which is preliminary data.</text>
</comment>
<evidence type="ECO:0000256" key="1">
    <source>
        <dbReference type="SAM" id="MobiDB-lite"/>
    </source>
</evidence>
<dbReference type="EMBL" id="JAYMYS010000002">
    <property type="protein sequence ID" value="KAK7407263.1"/>
    <property type="molecule type" value="Genomic_DNA"/>
</dbReference>